<name>A0A918KHG6_9PROT</name>
<dbReference type="SMART" id="SM00226">
    <property type="entry name" value="LMWPc"/>
    <property type="match status" value="1"/>
</dbReference>
<feature type="domain" description="Phosphotyrosine protein phosphatase I" evidence="2">
    <location>
        <begin position="8"/>
        <end position="150"/>
    </location>
</feature>
<sequence length="169" mass="18336">MRFMTRPVNVLFLCTGNSARSILSEALLNDLGRNEDGSPRFLAWSAGSKPSGQPHPEGLAELKKQGHVTSLYRSKSWDEFSQSGAPEFDIVVTVCDNAAAEVCPVFFGPGLKVHWPQADPAHVEPLSARQAAFARTYEICKARVEALLALSETELRDPAAVQAIADIEA</sequence>
<dbReference type="AlphaFoldDB" id="A0A918KHG6"/>
<keyword evidence="4" id="KW-1185">Reference proteome</keyword>
<protein>
    <recommendedName>
        <fullName evidence="2">Phosphotyrosine protein phosphatase I domain-containing protein</fullName>
    </recommendedName>
</protein>
<dbReference type="Pfam" id="PF01451">
    <property type="entry name" value="LMWPc"/>
    <property type="match status" value="1"/>
</dbReference>
<dbReference type="SUPFAM" id="SSF52788">
    <property type="entry name" value="Phosphotyrosine protein phosphatases I"/>
    <property type="match status" value="1"/>
</dbReference>
<gene>
    <name evidence="3" type="ORF">GCM10011309_12530</name>
</gene>
<dbReference type="CDD" id="cd16345">
    <property type="entry name" value="LMWP_ArsC"/>
    <property type="match status" value="1"/>
</dbReference>
<dbReference type="PANTHER" id="PTHR43428:SF1">
    <property type="entry name" value="ARSENATE REDUCTASE"/>
    <property type="match status" value="1"/>
</dbReference>
<comment type="caution">
    <text evidence="3">The sequence shown here is derived from an EMBL/GenBank/DDBJ whole genome shotgun (WGS) entry which is preliminary data.</text>
</comment>
<dbReference type="InterPro" id="IPR036196">
    <property type="entry name" value="Ptyr_pPase_sf"/>
</dbReference>
<dbReference type="Gene3D" id="3.40.50.2300">
    <property type="match status" value="1"/>
</dbReference>
<dbReference type="Proteomes" id="UP000600865">
    <property type="component" value="Unassembled WGS sequence"/>
</dbReference>
<evidence type="ECO:0000313" key="3">
    <source>
        <dbReference type="EMBL" id="GGX63981.1"/>
    </source>
</evidence>
<proteinExistence type="predicted"/>
<evidence type="ECO:0000256" key="1">
    <source>
        <dbReference type="ARBA" id="ARBA00022849"/>
    </source>
</evidence>
<dbReference type="EMBL" id="BMYV01000001">
    <property type="protein sequence ID" value="GGX63981.1"/>
    <property type="molecule type" value="Genomic_DNA"/>
</dbReference>
<evidence type="ECO:0000259" key="2">
    <source>
        <dbReference type="SMART" id="SM00226"/>
    </source>
</evidence>
<dbReference type="PANTHER" id="PTHR43428">
    <property type="entry name" value="ARSENATE REDUCTASE"/>
    <property type="match status" value="1"/>
</dbReference>
<dbReference type="InterPro" id="IPR023485">
    <property type="entry name" value="Ptyr_pPase"/>
</dbReference>
<keyword evidence="1" id="KW-0059">Arsenical resistance</keyword>
<dbReference type="GO" id="GO:0046685">
    <property type="term" value="P:response to arsenic-containing substance"/>
    <property type="evidence" value="ECO:0007669"/>
    <property type="project" value="UniProtKB-KW"/>
</dbReference>
<accession>A0A918KHG6</accession>
<reference evidence="3 4" key="1">
    <citation type="journal article" date="2014" name="Int. J. Syst. Evol. Microbiol.">
        <title>Complete genome sequence of Corynebacterium casei LMG S-19264T (=DSM 44701T), isolated from a smear-ripened cheese.</title>
        <authorList>
            <consortium name="US DOE Joint Genome Institute (JGI-PGF)"/>
            <person name="Walter F."/>
            <person name="Albersmeier A."/>
            <person name="Kalinowski J."/>
            <person name="Ruckert C."/>
        </authorList>
    </citation>
    <scope>NUCLEOTIDE SEQUENCE [LARGE SCALE GENOMIC DNA]</scope>
    <source>
        <strain evidence="3 4">KCTC 23968</strain>
    </source>
</reference>
<evidence type="ECO:0000313" key="4">
    <source>
        <dbReference type="Proteomes" id="UP000600865"/>
    </source>
</evidence>
<organism evidence="3 4">
    <name type="scientific">Litorimonas cladophorae</name>
    <dbReference type="NCBI Taxonomy" id="1220491"/>
    <lineage>
        <taxon>Bacteria</taxon>
        <taxon>Pseudomonadati</taxon>
        <taxon>Pseudomonadota</taxon>
        <taxon>Alphaproteobacteria</taxon>
        <taxon>Maricaulales</taxon>
        <taxon>Robiginitomaculaceae</taxon>
    </lineage>
</organism>